<dbReference type="InterPro" id="IPR003675">
    <property type="entry name" value="Rce1/LyrA-like_dom"/>
</dbReference>
<evidence type="ECO:0000259" key="2">
    <source>
        <dbReference type="Pfam" id="PF02517"/>
    </source>
</evidence>
<feature type="transmembrane region" description="Helical" evidence="1">
    <location>
        <begin position="126"/>
        <end position="145"/>
    </location>
</feature>
<dbReference type="EMBL" id="JACHHZ010000003">
    <property type="protein sequence ID" value="MBB6093683.1"/>
    <property type="molecule type" value="Genomic_DNA"/>
</dbReference>
<keyword evidence="1" id="KW-0812">Transmembrane</keyword>
<evidence type="ECO:0000313" key="4">
    <source>
        <dbReference type="Proteomes" id="UP000588068"/>
    </source>
</evidence>
<feature type="transmembrane region" description="Helical" evidence="1">
    <location>
        <begin position="85"/>
        <end position="114"/>
    </location>
</feature>
<proteinExistence type="predicted"/>
<dbReference type="GO" id="GO:0004175">
    <property type="term" value="F:endopeptidase activity"/>
    <property type="evidence" value="ECO:0007669"/>
    <property type="project" value="UniProtKB-ARBA"/>
</dbReference>
<feature type="transmembrane region" description="Helical" evidence="1">
    <location>
        <begin position="44"/>
        <end position="64"/>
    </location>
</feature>
<feature type="transmembrane region" description="Helical" evidence="1">
    <location>
        <begin position="235"/>
        <end position="255"/>
    </location>
</feature>
<dbReference type="RefSeq" id="WP_184332315.1">
    <property type="nucleotide sequence ID" value="NZ_JACHHZ010000003.1"/>
</dbReference>
<feature type="transmembrane region" description="Helical" evidence="1">
    <location>
        <begin position="12"/>
        <end position="32"/>
    </location>
</feature>
<dbReference type="PANTHER" id="PTHR36435:SF1">
    <property type="entry name" value="CAAX AMINO TERMINAL PROTEASE FAMILY PROTEIN"/>
    <property type="match status" value="1"/>
</dbReference>
<keyword evidence="1" id="KW-1133">Transmembrane helix</keyword>
<keyword evidence="4" id="KW-1185">Reference proteome</keyword>
<sequence length="270" mass="29281">MEQHETFPNVFEALLLVGVLIIIQMVVGAAVIESDLLGDVNFGDLAGVVTVMGNGVLFVGLMAYKQIGYRTLFHPARTSAISTMSVVTVPILLLVPGLMIFAGTINSIVIWLFPMSPDEQAMFAEMMAPGFIPVLFACVAAPLLEEMLFRGVILRSFLRQYSRTKAILCSSLVFGIAHLNVYQLASAFAIGIVAGWLYERCRSLWPCILLHAAYNAFVTASYIRAVEGEIINSTSYTAIAFVAAIAAGLFLLRVLHGAAQRADATITKRD</sequence>
<dbReference type="InterPro" id="IPR052710">
    <property type="entry name" value="CAAX_protease"/>
</dbReference>
<name>A0A841HLQ7_9GAMM</name>
<gene>
    <name evidence="3" type="ORF">HNQ60_002564</name>
</gene>
<feature type="domain" description="CAAX prenyl protease 2/Lysostaphin resistance protein A-like" evidence="2">
    <location>
        <begin position="131"/>
        <end position="217"/>
    </location>
</feature>
<dbReference type="PANTHER" id="PTHR36435">
    <property type="entry name" value="SLR1288 PROTEIN"/>
    <property type="match status" value="1"/>
</dbReference>
<feature type="transmembrane region" description="Helical" evidence="1">
    <location>
        <begin position="166"/>
        <end position="197"/>
    </location>
</feature>
<evidence type="ECO:0000313" key="3">
    <source>
        <dbReference type="EMBL" id="MBB6093683.1"/>
    </source>
</evidence>
<dbReference type="AlphaFoldDB" id="A0A841HLQ7"/>
<organism evidence="3 4">
    <name type="scientific">Povalibacter uvarum</name>
    <dbReference type="NCBI Taxonomy" id="732238"/>
    <lineage>
        <taxon>Bacteria</taxon>
        <taxon>Pseudomonadati</taxon>
        <taxon>Pseudomonadota</taxon>
        <taxon>Gammaproteobacteria</taxon>
        <taxon>Steroidobacterales</taxon>
        <taxon>Steroidobacteraceae</taxon>
        <taxon>Povalibacter</taxon>
    </lineage>
</organism>
<dbReference type="Proteomes" id="UP000588068">
    <property type="component" value="Unassembled WGS sequence"/>
</dbReference>
<evidence type="ECO:0000256" key="1">
    <source>
        <dbReference type="SAM" id="Phobius"/>
    </source>
</evidence>
<keyword evidence="1" id="KW-0472">Membrane</keyword>
<protein>
    <recommendedName>
        <fullName evidence="2">CAAX prenyl protease 2/Lysostaphin resistance protein A-like domain-containing protein</fullName>
    </recommendedName>
</protein>
<dbReference type="Pfam" id="PF02517">
    <property type="entry name" value="Rce1-like"/>
    <property type="match status" value="1"/>
</dbReference>
<comment type="caution">
    <text evidence="3">The sequence shown here is derived from an EMBL/GenBank/DDBJ whole genome shotgun (WGS) entry which is preliminary data.</text>
</comment>
<reference evidence="3 4" key="1">
    <citation type="submission" date="2020-08" db="EMBL/GenBank/DDBJ databases">
        <title>Genomic Encyclopedia of Type Strains, Phase IV (KMG-IV): sequencing the most valuable type-strain genomes for metagenomic binning, comparative biology and taxonomic classification.</title>
        <authorList>
            <person name="Goeker M."/>
        </authorList>
    </citation>
    <scope>NUCLEOTIDE SEQUENCE [LARGE SCALE GENOMIC DNA]</scope>
    <source>
        <strain evidence="3 4">DSM 26723</strain>
    </source>
</reference>
<dbReference type="GO" id="GO:0080120">
    <property type="term" value="P:CAAX-box protein maturation"/>
    <property type="evidence" value="ECO:0007669"/>
    <property type="project" value="UniProtKB-ARBA"/>
</dbReference>
<accession>A0A841HLQ7</accession>